<keyword evidence="1" id="KW-0689">Ribosomal protein</keyword>
<dbReference type="AlphaFoldDB" id="A0A9X2TIU6"/>
<name>A0A9X2TIU6_9BACT</name>
<sequence length="78" mass="8770">MNTTDMKEVTEETHTAQKIHGCTECGTKIVPGEEYTRTVSTVERKDGREIEVEKRHVRNCSEGPTVIEEEDGQLAFSS</sequence>
<comment type="caution">
    <text evidence="1">The sequence shown here is derived from an EMBL/GenBank/DDBJ whole genome shotgun (WGS) entry which is preliminary data.</text>
</comment>
<dbReference type="GO" id="GO:0005840">
    <property type="term" value="C:ribosome"/>
    <property type="evidence" value="ECO:0007669"/>
    <property type="project" value="UniProtKB-KW"/>
</dbReference>
<evidence type="ECO:0000313" key="1">
    <source>
        <dbReference type="EMBL" id="MCS3709754.1"/>
    </source>
</evidence>
<keyword evidence="1" id="KW-0687">Ribonucleoprotein</keyword>
<dbReference type="EMBL" id="JANUAE010000004">
    <property type="protein sequence ID" value="MCS3709754.1"/>
    <property type="molecule type" value="Genomic_DNA"/>
</dbReference>
<accession>A0A9X2TIU6</accession>
<evidence type="ECO:0000313" key="2">
    <source>
        <dbReference type="Proteomes" id="UP001155057"/>
    </source>
</evidence>
<protein>
    <submittedName>
        <fullName evidence="1">Ribosomal protein L37AE/L43A</fullName>
    </submittedName>
</protein>
<gene>
    <name evidence="1" type="ORF">GGP61_001358</name>
</gene>
<dbReference type="Proteomes" id="UP001155057">
    <property type="component" value="Unassembled WGS sequence"/>
</dbReference>
<organism evidence="1 2">
    <name type="scientific">Salinibacter ruber</name>
    <dbReference type="NCBI Taxonomy" id="146919"/>
    <lineage>
        <taxon>Bacteria</taxon>
        <taxon>Pseudomonadati</taxon>
        <taxon>Rhodothermota</taxon>
        <taxon>Rhodothermia</taxon>
        <taxon>Rhodothermales</taxon>
        <taxon>Salinibacteraceae</taxon>
        <taxon>Salinibacter</taxon>
    </lineage>
</organism>
<proteinExistence type="predicted"/>
<reference evidence="1" key="1">
    <citation type="submission" date="2022-08" db="EMBL/GenBank/DDBJ databases">
        <title>Genomic Encyclopedia of Type Strains, Phase V (KMG-V): Genome sequencing to study the core and pangenomes of soil and plant-associated prokaryotes.</title>
        <authorList>
            <person name="Whitman W."/>
        </authorList>
    </citation>
    <scope>NUCLEOTIDE SEQUENCE</scope>
    <source>
        <strain evidence="1">SP3049</strain>
    </source>
</reference>
<dbReference type="RefSeq" id="WP_259123576.1">
    <property type="nucleotide sequence ID" value="NZ_JANTZO010000005.1"/>
</dbReference>